<reference evidence="1 9" key="2">
    <citation type="submission" date="2019-02" db="EMBL/GenBank/DDBJ databases">
        <title>Complete genome sequence of Desulfobacter hydrogenophilus AcRS1.</title>
        <authorList>
            <person name="Marietou A."/>
            <person name="Lund M.B."/>
            <person name="Marshall I.P.G."/>
            <person name="Schreiber L."/>
            <person name="Jorgensen B."/>
        </authorList>
    </citation>
    <scope>NUCLEOTIDE SEQUENCE [LARGE SCALE GENOMIC DNA]</scope>
    <source>
        <strain evidence="1 9">AcRS1</strain>
    </source>
</reference>
<sequence>MDEYDVRKKFRQDKIMAIEKLAQLLQCSAITVRRRLKKWKTFTSINQNGRYYTLPEIPEFDDNGLWKYQFALFSKHGNLKQTIIELVKRSEAGLSAADISSIIEIPSSSSYFSQIKQSDEIKREKHQGRFVYFSAAPNKYQLQKRGAERHKTDGWPTDTQAVKILVHIIKNPGIEVDRLAIESALPGERFDPVVVKQFLQFHDLLKKTSDTEP</sequence>
<dbReference type="EMBL" id="QLNI01000101">
    <property type="protein sequence ID" value="RAL99822.1"/>
    <property type="molecule type" value="Genomic_DNA"/>
</dbReference>
<dbReference type="EMBL" id="CP036313">
    <property type="protein sequence ID" value="QBH15208.1"/>
    <property type="molecule type" value="Genomic_DNA"/>
</dbReference>
<dbReference type="AlphaFoldDB" id="A0A328F9R7"/>
<keyword evidence="9" id="KW-1185">Reference proteome</keyword>
<evidence type="ECO:0000313" key="4">
    <source>
        <dbReference type="EMBL" id="QBH14483.1"/>
    </source>
</evidence>
<evidence type="ECO:0000313" key="6">
    <source>
        <dbReference type="EMBL" id="QBH15208.1"/>
    </source>
</evidence>
<dbReference type="Proteomes" id="UP000248798">
    <property type="component" value="Unassembled WGS sequence"/>
</dbReference>
<protein>
    <submittedName>
        <fullName evidence="7">Uncharacterized protein</fullName>
    </submittedName>
</protein>
<evidence type="ECO:0000313" key="7">
    <source>
        <dbReference type="EMBL" id="RAL99822.1"/>
    </source>
</evidence>
<dbReference type="EMBL" id="CP036313">
    <property type="protein sequence ID" value="QBH14587.1"/>
    <property type="molecule type" value="Genomic_DNA"/>
</dbReference>
<gene>
    <name evidence="7" type="ORF">DO021_22415</name>
    <name evidence="1" type="ORF">EYB58_02800</name>
    <name evidence="2" type="ORF">EYB58_11060</name>
    <name evidence="3" type="ORF">EYB58_16770</name>
    <name evidence="4" type="ORF">EYB58_17060</name>
    <name evidence="5" type="ORF">EYB58_17650</name>
    <name evidence="6" type="ORF">EYB58_21175</name>
</gene>
<dbReference type="Proteomes" id="UP000293902">
    <property type="component" value="Chromosome"/>
</dbReference>
<evidence type="ECO:0000313" key="9">
    <source>
        <dbReference type="Proteomes" id="UP000293902"/>
    </source>
</evidence>
<dbReference type="OrthoDB" id="5423141at2"/>
<dbReference type="EMBL" id="CP036313">
    <property type="protein sequence ID" value="QBH14431.1"/>
    <property type="molecule type" value="Genomic_DNA"/>
</dbReference>
<evidence type="ECO:0000313" key="1">
    <source>
        <dbReference type="EMBL" id="QBH11946.1"/>
    </source>
</evidence>
<reference evidence="7 8" key="1">
    <citation type="submission" date="2018-06" db="EMBL/GenBank/DDBJ databases">
        <title>Complete Genome Sequence of Desulfobacter hydrogenophilus (DSM3380).</title>
        <authorList>
            <person name="Marietou A."/>
            <person name="Schreiber L."/>
            <person name="Marshall I."/>
            <person name="Jorgensen B."/>
        </authorList>
    </citation>
    <scope>NUCLEOTIDE SEQUENCE [LARGE SCALE GENOMIC DNA]</scope>
    <source>
        <strain evidence="7 8">DSM 3380</strain>
    </source>
</reference>
<organism evidence="7 8">
    <name type="scientific">Desulfobacter hydrogenophilus</name>
    <dbReference type="NCBI Taxonomy" id="2291"/>
    <lineage>
        <taxon>Bacteria</taxon>
        <taxon>Pseudomonadati</taxon>
        <taxon>Thermodesulfobacteriota</taxon>
        <taxon>Desulfobacteria</taxon>
        <taxon>Desulfobacterales</taxon>
        <taxon>Desulfobacteraceae</taxon>
        <taxon>Desulfobacter</taxon>
    </lineage>
</organism>
<evidence type="ECO:0000313" key="2">
    <source>
        <dbReference type="EMBL" id="QBH13414.1"/>
    </source>
</evidence>
<dbReference type="EMBL" id="CP036313">
    <property type="protein sequence ID" value="QBH14483.1"/>
    <property type="molecule type" value="Genomic_DNA"/>
</dbReference>
<accession>A0A328F9R7</accession>
<evidence type="ECO:0000313" key="8">
    <source>
        <dbReference type="Proteomes" id="UP000248798"/>
    </source>
</evidence>
<dbReference type="EMBL" id="CP036313">
    <property type="protein sequence ID" value="QBH11946.1"/>
    <property type="molecule type" value="Genomic_DNA"/>
</dbReference>
<evidence type="ECO:0000313" key="3">
    <source>
        <dbReference type="EMBL" id="QBH14431.1"/>
    </source>
</evidence>
<name>A0A328F9R7_9BACT</name>
<proteinExistence type="predicted"/>
<evidence type="ECO:0000313" key="5">
    <source>
        <dbReference type="EMBL" id="QBH14587.1"/>
    </source>
</evidence>
<dbReference type="EMBL" id="CP036313">
    <property type="protein sequence ID" value="QBH13414.1"/>
    <property type="molecule type" value="Genomic_DNA"/>
</dbReference>
<dbReference type="RefSeq" id="WP_111960815.1">
    <property type="nucleotide sequence ID" value="NZ_CP036313.1"/>
</dbReference>